<evidence type="ECO:0000313" key="1">
    <source>
        <dbReference type="EMBL" id="CEF72335.1"/>
    </source>
</evidence>
<dbReference type="EnsemblFungi" id="CEF72335">
    <property type="protein sequence ID" value="CEF72335"/>
    <property type="gene ID" value="FGRRES_11764"/>
</dbReference>
<reference evidence="2 3" key="1">
    <citation type="journal article" date="2007" name="Science">
        <title>The Fusarium graminearum genome reveals a link between localized polymorphism and pathogen specialization.</title>
        <authorList>
            <person name="Cuomo C.A."/>
            <person name="Gueldener U."/>
            <person name="Xu J.-R."/>
            <person name="Trail F."/>
            <person name="Turgeon B.G."/>
            <person name="Di Pietro A."/>
            <person name="Walton J.D."/>
            <person name="Ma L.-J."/>
            <person name="Baker S.E."/>
            <person name="Rep M."/>
            <person name="Adam G."/>
            <person name="Antoniw J."/>
            <person name="Baldwin T."/>
            <person name="Calvo S.E."/>
            <person name="Chang Y.-L."/>
            <person name="DeCaprio D."/>
            <person name="Gale L.R."/>
            <person name="Gnerre S."/>
            <person name="Goswami R.S."/>
            <person name="Hammond-Kosack K."/>
            <person name="Harris L.J."/>
            <person name="Hilburn K."/>
            <person name="Kennell J.C."/>
            <person name="Kroken S."/>
            <person name="Magnuson J.K."/>
            <person name="Mannhaupt G."/>
            <person name="Mauceli E.W."/>
            <person name="Mewes H.-W."/>
            <person name="Mitterbauer R."/>
            <person name="Muehlbauer G."/>
            <person name="Muensterkoetter M."/>
            <person name="Nelson D."/>
            <person name="O'Donnell K."/>
            <person name="Ouellet T."/>
            <person name="Qi W."/>
            <person name="Quesneville H."/>
            <person name="Roncero M.I.G."/>
            <person name="Seong K.-Y."/>
            <person name="Tetko I.V."/>
            <person name="Urban M."/>
            <person name="Waalwijk C."/>
            <person name="Ward T.J."/>
            <person name="Yao J."/>
            <person name="Birren B.W."/>
            <person name="Kistler H.C."/>
        </authorList>
    </citation>
    <scope>NUCLEOTIDE SEQUENCE [LARGE SCALE GENOMIC DNA]</scope>
    <source>
        <strain evidence="3">ATCC MYA-4620 / CBS 123657 / FGSC 9075 / NRRL 31084 / PH-1</strain>
        <strain evidence="2">PH-1 / ATCC MYA-4620 / FGSC 9075 / NRRL 31084</strain>
    </source>
</reference>
<dbReference type="VEuPathDB" id="FungiDB:FGRAMPH1_01G01067"/>
<reference evidence="1 3" key="3">
    <citation type="journal article" date="2015" name="BMC Genomics">
        <title>The completed genome sequence of the pathogenic ascomycete fungus Fusarium graminearum.</title>
        <authorList>
            <person name="King R."/>
            <person name="Urban M."/>
            <person name="Hammond-Kosack M.C."/>
            <person name="Hassani-Pak K."/>
            <person name="Hammond-Kosack K.E."/>
        </authorList>
    </citation>
    <scope>NUCLEOTIDE SEQUENCE [LARGE SCALE GENOMIC DNA]</scope>
    <source>
        <strain evidence="3">ATCC MYA-4620 / CBS 123657 / FGSC 9075 / NRRL 31084 / PH-1</strain>
        <strain evidence="1">PH-1</strain>
    </source>
</reference>
<evidence type="ECO:0000313" key="3">
    <source>
        <dbReference type="Proteomes" id="UP000070720"/>
    </source>
</evidence>
<dbReference type="EMBL" id="HG970332">
    <property type="protein sequence ID" value="CEF72335.1"/>
    <property type="molecule type" value="Genomic_DNA"/>
</dbReference>
<keyword evidence="3" id="KW-1185">Reference proteome</keyword>
<dbReference type="Proteomes" id="UP000070720">
    <property type="component" value="Chromosome 1"/>
</dbReference>
<organism evidence="1 3">
    <name type="scientific">Gibberella zeae (strain ATCC MYA-4620 / CBS 123657 / FGSC 9075 / NRRL 31084 / PH-1)</name>
    <name type="common">Wheat head blight fungus</name>
    <name type="synonym">Fusarium graminearum</name>
    <dbReference type="NCBI Taxonomy" id="229533"/>
    <lineage>
        <taxon>Eukaryota</taxon>
        <taxon>Fungi</taxon>
        <taxon>Dikarya</taxon>
        <taxon>Ascomycota</taxon>
        <taxon>Pezizomycotina</taxon>
        <taxon>Sordariomycetes</taxon>
        <taxon>Hypocreomycetidae</taxon>
        <taxon>Hypocreales</taxon>
        <taxon>Nectriaceae</taxon>
        <taxon>Fusarium</taxon>
    </lineage>
</organism>
<reference evidence="2 3" key="2">
    <citation type="journal article" date="2010" name="Nature">
        <title>Comparative genomics reveals mobile pathogenicity chromosomes in Fusarium.</title>
        <authorList>
            <person name="Ma L.J."/>
            <person name="van der Does H.C."/>
            <person name="Borkovich K.A."/>
            <person name="Coleman J.J."/>
            <person name="Daboussi M.J."/>
            <person name="Di Pietro A."/>
            <person name="Dufresne M."/>
            <person name="Freitag M."/>
            <person name="Grabherr M."/>
            <person name="Henrissat B."/>
            <person name="Houterman P.M."/>
            <person name="Kang S."/>
            <person name="Shim W.B."/>
            <person name="Woloshuk C."/>
            <person name="Xie X."/>
            <person name="Xu J.R."/>
            <person name="Antoniw J."/>
            <person name="Baker S.E."/>
            <person name="Bluhm B.H."/>
            <person name="Breakspear A."/>
            <person name="Brown D.W."/>
            <person name="Butchko R.A."/>
            <person name="Chapman S."/>
            <person name="Coulson R."/>
            <person name="Coutinho P.M."/>
            <person name="Danchin E.G."/>
            <person name="Diener A."/>
            <person name="Gale L.R."/>
            <person name="Gardiner D.M."/>
            <person name="Goff S."/>
            <person name="Hammond-Kosack K.E."/>
            <person name="Hilburn K."/>
            <person name="Hua-Van A."/>
            <person name="Jonkers W."/>
            <person name="Kazan K."/>
            <person name="Kodira C.D."/>
            <person name="Koehrsen M."/>
            <person name="Kumar L."/>
            <person name="Lee Y.H."/>
            <person name="Li L."/>
            <person name="Manners J.M."/>
            <person name="Miranda-Saavedra D."/>
            <person name="Mukherjee M."/>
            <person name="Park G."/>
            <person name="Park J."/>
            <person name="Park S.Y."/>
            <person name="Proctor R.H."/>
            <person name="Regev A."/>
            <person name="Ruiz-Roldan M.C."/>
            <person name="Sain D."/>
            <person name="Sakthikumar S."/>
            <person name="Sykes S."/>
            <person name="Schwartz D.C."/>
            <person name="Turgeon B.G."/>
            <person name="Wapinski I."/>
            <person name="Yoder O."/>
            <person name="Young S."/>
            <person name="Zeng Q."/>
            <person name="Zhou S."/>
            <person name="Galagan J."/>
            <person name="Cuomo C.A."/>
            <person name="Kistler H.C."/>
            <person name="Rep M."/>
        </authorList>
    </citation>
    <scope>GENOME REANNOTATION</scope>
    <source>
        <strain evidence="3">ATCC MYA-4620 / CBS 123657 / FGSC 9075 / NRRL 31084 / PH-1</strain>
        <strain evidence="2">PH-1 / ATCC MYA-4620 / FGSC 9075 / NRRL 31084</strain>
    </source>
</reference>
<sequence length="260" mass="28359">MPHVRAGYSPAFAAFASLLIGQHGTRYRGHNRSNLDAYVENESDSSCNSCNTSRASVLRSQELIEAEIRRVKVIRSYGRYEPDLADQSEKAVRSVKRSLQATICVVCMYSDTDFLSGPCQGGIRSERYPGVSPWVLVASEPGLPQGEVCMNRIIASNFGLTKHLGDITEPSSGLCLAQQSAANDINAWASGHLLRSSTSAVTVYGLSTESSVEQILASCTGKLCEMKLMDECEVRLAQPAYIAAKMVQYSKVLDSKRCPY</sequence>
<name>A0A098D1K9_GIBZE</name>
<evidence type="ECO:0000313" key="2">
    <source>
        <dbReference type="EnsemblFungi" id="CEF72335"/>
    </source>
</evidence>
<gene>
    <name evidence="1" type="ORF">FGRAMPH1_01T01067</name>
</gene>
<protein>
    <submittedName>
        <fullName evidence="1">Chromosome 1, complete genome</fullName>
    </submittedName>
</protein>
<dbReference type="InParanoid" id="A0A098D1K9"/>
<reference evidence="2" key="4">
    <citation type="submission" date="2017-01" db="UniProtKB">
        <authorList>
            <consortium name="EnsemblFungi"/>
        </authorList>
    </citation>
    <scope>IDENTIFICATION</scope>
    <source>
        <strain evidence="2">PH-1 / ATCC MYA-4620 / FGSC 9075 / NRRL 31084</strain>
    </source>
</reference>
<proteinExistence type="predicted"/>
<dbReference type="AlphaFoldDB" id="A0A098D1K9"/>
<accession>A0A0E0RM60</accession>
<accession>A0A098D1K9</accession>